<dbReference type="EMBL" id="UINC01051638">
    <property type="protein sequence ID" value="SVB66036.1"/>
    <property type="molecule type" value="Genomic_DNA"/>
</dbReference>
<accession>A0A382FSH0</accession>
<name>A0A382FSH0_9ZZZZ</name>
<protein>
    <recommendedName>
        <fullName evidence="2">N-formylglutamate amidohydrolase</fullName>
    </recommendedName>
</protein>
<gene>
    <name evidence="1" type="ORF">METZ01_LOCUS218890</name>
</gene>
<proteinExistence type="predicted"/>
<sequence length="251" mass="28362">MRLVRVPLEELRRSEDCFVDELFVDSVADGSPFLQALFPRCLLDVNRSPVELDQRLFEDVLPYYADGNSIRVRAGLGVIPRLASNGAEIYSRCLKIGVARQRLLTYYFPYHKILRAMLDNTREQFGQVMLLDCHSMPSLTGAVRLGQGPDIVLGNQYGRSCSSGVIDLAEDILRCSGYVVERNVPYAGAFVTRYYGRPESGYEALQLEINRALYMNEQKFFRGPNFSKVRADMKILVTKLSQAITLDQAAE</sequence>
<dbReference type="Pfam" id="PF05013">
    <property type="entry name" value="FGase"/>
    <property type="match status" value="1"/>
</dbReference>
<dbReference type="SUPFAM" id="SSF53187">
    <property type="entry name" value="Zn-dependent exopeptidases"/>
    <property type="match status" value="1"/>
</dbReference>
<dbReference type="AlphaFoldDB" id="A0A382FSH0"/>
<dbReference type="InterPro" id="IPR007709">
    <property type="entry name" value="N-FG_amidohydro"/>
</dbReference>
<evidence type="ECO:0000313" key="1">
    <source>
        <dbReference type="EMBL" id="SVB66036.1"/>
    </source>
</evidence>
<organism evidence="1">
    <name type="scientific">marine metagenome</name>
    <dbReference type="NCBI Taxonomy" id="408172"/>
    <lineage>
        <taxon>unclassified sequences</taxon>
        <taxon>metagenomes</taxon>
        <taxon>ecological metagenomes</taxon>
    </lineage>
</organism>
<reference evidence="1" key="1">
    <citation type="submission" date="2018-05" db="EMBL/GenBank/DDBJ databases">
        <authorList>
            <person name="Lanie J.A."/>
            <person name="Ng W.-L."/>
            <person name="Kazmierczak K.M."/>
            <person name="Andrzejewski T.M."/>
            <person name="Davidsen T.M."/>
            <person name="Wayne K.J."/>
            <person name="Tettelin H."/>
            <person name="Glass J.I."/>
            <person name="Rusch D."/>
            <person name="Podicherti R."/>
            <person name="Tsui H.-C.T."/>
            <person name="Winkler M.E."/>
        </authorList>
    </citation>
    <scope>NUCLEOTIDE SEQUENCE</scope>
</reference>
<dbReference type="Gene3D" id="3.40.630.40">
    <property type="entry name" value="Zn-dependent exopeptidases"/>
    <property type="match status" value="1"/>
</dbReference>
<evidence type="ECO:0008006" key="2">
    <source>
        <dbReference type="Google" id="ProtNLM"/>
    </source>
</evidence>